<reference evidence="4" key="1">
    <citation type="journal article" date="2023" name="G3 (Bethesda)">
        <title>Whole genome assembly and annotation of the endangered Caribbean coral Acropora cervicornis.</title>
        <authorList>
            <person name="Selwyn J.D."/>
            <person name="Vollmer S.V."/>
        </authorList>
    </citation>
    <scope>NUCLEOTIDE SEQUENCE</scope>
    <source>
        <strain evidence="4">K2</strain>
    </source>
</reference>
<evidence type="ECO:0000256" key="1">
    <source>
        <dbReference type="ARBA" id="ARBA00023054"/>
    </source>
</evidence>
<feature type="domain" description="Translin-associated factor X-interacting protein 1 N-terminal" evidence="3">
    <location>
        <begin position="53"/>
        <end position="161"/>
    </location>
</feature>
<dbReference type="PANTHER" id="PTHR10292:SF11">
    <property type="entry name" value="CLATHRIN HEAVY CHAIN LINKER DOMAIN-CONTAINING PROTEIN 1"/>
    <property type="match status" value="1"/>
</dbReference>
<keyword evidence="5" id="KW-1185">Reference proteome</keyword>
<name>A0AAD9VGG1_ACRCE</name>
<sequence length="624" mass="70740">MESKSSSSPISLQSQRFAKSSLTSKSPFSAKELGVKKKGFSKGLRRDNGQEIQEKLDDELTRIKFHPECNKQERYMVHKLAFDQLIESKAVLYKSLLSQIKAEYEQFIDTLERGQNQNVFLQGLLKTLLSEKANVRNFTQRGDELVEKIAKVRHHNLQLRQKVHAVRSERARRLASAESKSMNSVSKETRLLIPGLSLEDLTDLTTLKKTSLRLEAQVKELKVATSTKFEEKGQKQLLKQKLLKKEDTRSNVFARHEKLQERCENLKVAVEAAKSVVGFPDKDVHIIDIIFRELANYGNSKYGKKSDPLQFFVSFDEDDPLKKKEAEHLIEYADHFNDLFEFGQFELAAMHAANSPMGILRTYETMIKFKQAERQEGEESPLLVFCEALMATGSAAQPLTGAMSAECIRCALQEGRLDLATHWLAQNRLTPSIPLGDAFRDYCKCQQQCSCTCLPLAKTVYMKVGAHHQAVACLCRQGKYSIMLNYAQKHANFTTEEYRSTLLRNPSPELANLMLHTPSSDGKIGILSFASVVGAFLDDNQQDMLLNVLHHLSQTKSEYLSIIMMEALFNETKSDKMSPDRWLHVVDMCEEAGLWESGVEILSMLTIRDALNKASIAFSMDYIS</sequence>
<comment type="caution">
    <text evidence="4">The sequence shown here is derived from an EMBL/GenBank/DDBJ whole genome shotgun (WGS) entry which is preliminary data.</text>
</comment>
<evidence type="ECO:0000259" key="3">
    <source>
        <dbReference type="Pfam" id="PF15739"/>
    </source>
</evidence>
<dbReference type="Pfam" id="PF15739">
    <property type="entry name" value="TSNAXIP1_N"/>
    <property type="match status" value="1"/>
</dbReference>
<dbReference type="Proteomes" id="UP001249851">
    <property type="component" value="Unassembled WGS sequence"/>
</dbReference>
<evidence type="ECO:0000313" key="4">
    <source>
        <dbReference type="EMBL" id="KAK2573663.1"/>
    </source>
</evidence>
<gene>
    <name evidence="4" type="ORF">P5673_001346</name>
</gene>
<dbReference type="EMBL" id="JARQWQ010000002">
    <property type="protein sequence ID" value="KAK2573663.1"/>
    <property type="molecule type" value="Genomic_DNA"/>
</dbReference>
<dbReference type="SUPFAM" id="SSF48371">
    <property type="entry name" value="ARM repeat"/>
    <property type="match status" value="2"/>
</dbReference>
<dbReference type="InterPro" id="IPR012331">
    <property type="entry name" value="Clathrin_H-chain_linker"/>
</dbReference>
<feature type="region of interest" description="Disordered" evidence="2">
    <location>
        <begin position="1"/>
        <end position="24"/>
    </location>
</feature>
<keyword evidence="1" id="KW-0175">Coiled coil</keyword>
<evidence type="ECO:0000256" key="2">
    <source>
        <dbReference type="SAM" id="MobiDB-lite"/>
    </source>
</evidence>
<feature type="compositionally biased region" description="Polar residues" evidence="2">
    <location>
        <begin position="15"/>
        <end position="24"/>
    </location>
</feature>
<evidence type="ECO:0000313" key="5">
    <source>
        <dbReference type="Proteomes" id="UP001249851"/>
    </source>
</evidence>
<dbReference type="InterPro" id="IPR016024">
    <property type="entry name" value="ARM-type_fold"/>
</dbReference>
<feature type="compositionally biased region" description="Low complexity" evidence="2">
    <location>
        <begin position="1"/>
        <end position="14"/>
    </location>
</feature>
<dbReference type="Pfam" id="PF13838">
    <property type="entry name" value="Clathrin_H_link"/>
    <property type="match status" value="1"/>
</dbReference>
<organism evidence="4 5">
    <name type="scientific">Acropora cervicornis</name>
    <name type="common">Staghorn coral</name>
    <dbReference type="NCBI Taxonomy" id="6130"/>
    <lineage>
        <taxon>Eukaryota</taxon>
        <taxon>Metazoa</taxon>
        <taxon>Cnidaria</taxon>
        <taxon>Anthozoa</taxon>
        <taxon>Hexacorallia</taxon>
        <taxon>Scleractinia</taxon>
        <taxon>Astrocoeniina</taxon>
        <taxon>Acroporidae</taxon>
        <taxon>Acropora</taxon>
    </lineage>
</organism>
<dbReference type="Gene3D" id="1.25.40.30">
    <property type="match status" value="1"/>
</dbReference>
<proteinExistence type="predicted"/>
<reference evidence="4" key="2">
    <citation type="journal article" date="2023" name="Science">
        <title>Genomic signatures of disease resistance in endangered staghorn corals.</title>
        <authorList>
            <person name="Vollmer S.V."/>
            <person name="Selwyn J.D."/>
            <person name="Despard B.A."/>
            <person name="Roesel C.L."/>
        </authorList>
    </citation>
    <scope>NUCLEOTIDE SEQUENCE</scope>
    <source>
        <strain evidence="4">K2</strain>
    </source>
</reference>
<dbReference type="InterPro" id="IPR032755">
    <property type="entry name" value="TSNAXIP1_N"/>
</dbReference>
<dbReference type="AlphaFoldDB" id="A0AAD9VGG1"/>
<accession>A0AAD9VGG1</accession>
<protein>
    <submittedName>
        <fullName evidence="4">Clathrin heavy chain linker domain-containing protein 1</fullName>
    </submittedName>
</protein>
<dbReference type="PANTHER" id="PTHR10292">
    <property type="entry name" value="CLATHRIN HEAVY CHAIN RELATED"/>
    <property type="match status" value="1"/>
</dbReference>